<dbReference type="Gene3D" id="2.60.450.10">
    <property type="entry name" value="Lipopolysaccharide (LPS) transport protein A like domain"/>
    <property type="match status" value="1"/>
</dbReference>
<dbReference type="InterPro" id="IPR005653">
    <property type="entry name" value="OstA-like_N"/>
</dbReference>
<evidence type="ECO:0000256" key="1">
    <source>
        <dbReference type="ARBA" id="ARBA00022448"/>
    </source>
</evidence>
<dbReference type="GO" id="GO:0009279">
    <property type="term" value="C:cell outer membrane"/>
    <property type="evidence" value="ECO:0007669"/>
    <property type="project" value="TreeGrafter"/>
</dbReference>
<dbReference type="Proteomes" id="UP001321825">
    <property type="component" value="Chromosome"/>
</dbReference>
<dbReference type="Pfam" id="PF03968">
    <property type="entry name" value="LptD_N"/>
    <property type="match status" value="1"/>
</dbReference>
<comment type="subcellular location">
    <subcellularLocation>
        <location evidence="4">Periplasm</location>
    </subcellularLocation>
</comment>
<organism evidence="6 7">
    <name type="scientific">Methylomarinovum caldicuralii</name>
    <dbReference type="NCBI Taxonomy" id="438856"/>
    <lineage>
        <taxon>Bacteria</taxon>
        <taxon>Pseudomonadati</taxon>
        <taxon>Pseudomonadota</taxon>
        <taxon>Gammaproteobacteria</taxon>
        <taxon>Methylococcales</taxon>
        <taxon>Methylothermaceae</taxon>
        <taxon>Methylomarinovum</taxon>
    </lineage>
</organism>
<feature type="chain" id="PRO_5043069642" description="Lipopolysaccharide export system protein LptA" evidence="4">
    <location>
        <begin position="19"/>
        <end position="160"/>
    </location>
</feature>
<comment type="similarity">
    <text evidence="4">Belongs to the LptA family.</text>
</comment>
<reference evidence="7" key="1">
    <citation type="journal article" date="2024" name="Int. J. Syst. Evol. Microbiol.">
        <title>Methylomarinovum tepidoasis sp. nov., a moderately thermophilic methanotroph of the family Methylothermaceae isolated from a deep-sea hydrothermal field.</title>
        <authorList>
            <person name="Hirayama H."/>
            <person name="Takaki Y."/>
            <person name="Abe M."/>
            <person name="Miyazaki M."/>
            <person name="Uematsu K."/>
            <person name="Matsui Y."/>
            <person name="Takai K."/>
        </authorList>
    </citation>
    <scope>NUCLEOTIDE SEQUENCE [LARGE SCALE GENOMIC DNA]</scope>
    <source>
        <strain evidence="7">IT-9</strain>
    </source>
</reference>
<dbReference type="InterPro" id="IPR052037">
    <property type="entry name" value="LPS_export_LptA"/>
</dbReference>
<keyword evidence="7" id="KW-1185">Reference proteome</keyword>
<dbReference type="AlphaFoldDB" id="A0AAU9C1P0"/>
<dbReference type="GO" id="GO:0001530">
    <property type="term" value="F:lipopolysaccharide binding"/>
    <property type="evidence" value="ECO:0007669"/>
    <property type="project" value="InterPro"/>
</dbReference>
<feature type="domain" description="Organic solvent tolerance-like N-terminal" evidence="5">
    <location>
        <begin position="28"/>
        <end position="136"/>
    </location>
</feature>
<keyword evidence="3 4" id="KW-0574">Periplasm</keyword>
<dbReference type="PANTHER" id="PTHR36504:SF1">
    <property type="entry name" value="LIPOPOLYSACCHARIDE EXPORT SYSTEM PROTEIN LPTA"/>
    <property type="match status" value="1"/>
</dbReference>
<dbReference type="EMBL" id="AP024714">
    <property type="protein sequence ID" value="BCX81060.1"/>
    <property type="molecule type" value="Genomic_DNA"/>
</dbReference>
<accession>A0AAU9C1P0</accession>
<evidence type="ECO:0000259" key="5">
    <source>
        <dbReference type="Pfam" id="PF03968"/>
    </source>
</evidence>
<comment type="function">
    <text evidence="4">Involved in the assembly of lipopolysaccharide (LPS). Required for the translocation of LPS from the inner membrane to the outer membrane. May form a bridge between the inner membrane and the outer membrane, via interactions with LptC and LptD, thereby facilitating LPS transfer across the periplasm.</text>
</comment>
<evidence type="ECO:0000256" key="4">
    <source>
        <dbReference type="HAMAP-Rule" id="MF_01914"/>
    </source>
</evidence>
<dbReference type="RefSeq" id="WP_317705999.1">
    <property type="nucleotide sequence ID" value="NZ_AP024714.1"/>
</dbReference>
<sequence precursor="true">MKRLLLCLALLAPHPALALEDDSEKPVYIEANSAHYDEKTDTSTYTGKVILIQGSLRVEADKLVAYSPGGEVQKVIAYGKPVRFWRKPKPNEEIHGTAKKAEYYLDKELIVLIGDAVVWQNGNKYASDRIEYDQIKGLIRAGEPTSDTKRVKILLQPKKD</sequence>
<name>A0AAU9C1P0_9GAMM</name>
<dbReference type="GO" id="GO:0017089">
    <property type="term" value="F:glycolipid transfer activity"/>
    <property type="evidence" value="ECO:0007669"/>
    <property type="project" value="TreeGrafter"/>
</dbReference>
<dbReference type="GO" id="GO:0030288">
    <property type="term" value="C:outer membrane-bounded periplasmic space"/>
    <property type="evidence" value="ECO:0007669"/>
    <property type="project" value="TreeGrafter"/>
</dbReference>
<protein>
    <recommendedName>
        <fullName evidence="4">Lipopolysaccharide export system protein LptA</fullName>
    </recommendedName>
</protein>
<keyword evidence="1 4" id="KW-0813">Transport</keyword>
<evidence type="ECO:0000313" key="6">
    <source>
        <dbReference type="EMBL" id="BCX81060.1"/>
    </source>
</evidence>
<comment type="subunit">
    <text evidence="4">Component of the lipopolysaccharide transport and assembly complex.</text>
</comment>
<evidence type="ECO:0000313" key="7">
    <source>
        <dbReference type="Proteomes" id="UP001321825"/>
    </source>
</evidence>
<dbReference type="HAMAP" id="MF_01914">
    <property type="entry name" value="LPS_assembly_LptA"/>
    <property type="match status" value="1"/>
</dbReference>
<dbReference type="PANTHER" id="PTHR36504">
    <property type="entry name" value="LIPOPOLYSACCHARIDE EXPORT SYSTEM PROTEIN LPTA"/>
    <property type="match status" value="1"/>
</dbReference>
<proteinExistence type="inferred from homology"/>
<feature type="signal peptide" evidence="4">
    <location>
        <begin position="1"/>
        <end position="18"/>
    </location>
</feature>
<gene>
    <name evidence="4" type="primary">lptA</name>
    <name evidence="6" type="ORF">MIT9_P0638</name>
</gene>
<evidence type="ECO:0000256" key="3">
    <source>
        <dbReference type="ARBA" id="ARBA00022764"/>
    </source>
</evidence>
<dbReference type="InterPro" id="IPR014340">
    <property type="entry name" value="LptA"/>
</dbReference>
<keyword evidence="2 4" id="KW-0732">Signal</keyword>
<evidence type="ECO:0000256" key="2">
    <source>
        <dbReference type="ARBA" id="ARBA00022729"/>
    </source>
</evidence>
<dbReference type="KEGG" id="mcau:MIT9_P0638"/>
<dbReference type="GO" id="GO:0015920">
    <property type="term" value="P:lipopolysaccharide transport"/>
    <property type="evidence" value="ECO:0007669"/>
    <property type="project" value="UniProtKB-UniRule"/>
</dbReference>
<dbReference type="GO" id="GO:0043165">
    <property type="term" value="P:Gram-negative-bacterium-type cell outer membrane assembly"/>
    <property type="evidence" value="ECO:0007669"/>
    <property type="project" value="UniProtKB-UniRule"/>
</dbReference>
<dbReference type="NCBIfam" id="TIGR03002">
    <property type="entry name" value="outer_YhbN_LptA"/>
    <property type="match status" value="1"/>
</dbReference>